<dbReference type="GO" id="GO:0009279">
    <property type="term" value="C:cell outer membrane"/>
    <property type="evidence" value="ECO:0007669"/>
    <property type="project" value="UniProtKB-SubCell"/>
</dbReference>
<dbReference type="Gene3D" id="1.20.1600.10">
    <property type="entry name" value="Outer membrane efflux proteins (OEP)"/>
    <property type="match status" value="1"/>
</dbReference>
<evidence type="ECO:0000256" key="6">
    <source>
        <dbReference type="ARBA" id="ARBA00023136"/>
    </source>
</evidence>
<gene>
    <name evidence="8" type="ORF">C7419_102228</name>
</gene>
<accession>A0A316ETR0</accession>
<dbReference type="GO" id="GO:0015562">
    <property type="term" value="F:efflux transmembrane transporter activity"/>
    <property type="evidence" value="ECO:0007669"/>
    <property type="project" value="InterPro"/>
</dbReference>
<dbReference type="EMBL" id="QGGT01000002">
    <property type="protein sequence ID" value="PWK34955.1"/>
    <property type="molecule type" value="Genomic_DNA"/>
</dbReference>
<comment type="similarity">
    <text evidence="2">Belongs to the outer membrane factor (OMF) (TC 1.B.17) family.</text>
</comment>
<dbReference type="InterPro" id="IPR003423">
    <property type="entry name" value="OMP_efflux"/>
</dbReference>
<name>A0A316ETR0_9BURK</name>
<dbReference type="Pfam" id="PF02321">
    <property type="entry name" value="OEP"/>
    <property type="match status" value="2"/>
</dbReference>
<evidence type="ECO:0000256" key="5">
    <source>
        <dbReference type="ARBA" id="ARBA00022692"/>
    </source>
</evidence>
<evidence type="ECO:0000256" key="1">
    <source>
        <dbReference type="ARBA" id="ARBA00004442"/>
    </source>
</evidence>
<dbReference type="SUPFAM" id="SSF56954">
    <property type="entry name" value="Outer membrane efflux proteins (OEP)"/>
    <property type="match status" value="1"/>
</dbReference>
<dbReference type="AlphaFoldDB" id="A0A316ETR0"/>
<reference evidence="8 9" key="1">
    <citation type="submission" date="2018-05" db="EMBL/GenBank/DDBJ databases">
        <title>Genomic Encyclopedia of Type Strains, Phase IV (KMG-V): Genome sequencing to study the core and pangenomes of soil and plant-associated prokaryotes.</title>
        <authorList>
            <person name="Whitman W."/>
        </authorList>
    </citation>
    <scope>NUCLEOTIDE SEQUENCE [LARGE SCALE GENOMIC DNA]</scope>
    <source>
        <strain evidence="8 9">SLV-132</strain>
    </source>
</reference>
<evidence type="ECO:0000256" key="7">
    <source>
        <dbReference type="ARBA" id="ARBA00023237"/>
    </source>
</evidence>
<comment type="subcellular location">
    <subcellularLocation>
        <location evidence="1">Cell outer membrane</location>
    </subcellularLocation>
</comment>
<protein>
    <submittedName>
        <fullName evidence="8">Adhesin transport system outer membrane protein</fullName>
    </submittedName>
</protein>
<keyword evidence="4" id="KW-1134">Transmembrane beta strand</keyword>
<dbReference type="GO" id="GO:1990281">
    <property type="term" value="C:efflux pump complex"/>
    <property type="evidence" value="ECO:0007669"/>
    <property type="project" value="TreeGrafter"/>
</dbReference>
<evidence type="ECO:0000313" key="8">
    <source>
        <dbReference type="EMBL" id="PWK34955.1"/>
    </source>
</evidence>
<dbReference type="Proteomes" id="UP000245754">
    <property type="component" value="Unassembled WGS sequence"/>
</dbReference>
<dbReference type="PANTHER" id="PTHR30026">
    <property type="entry name" value="OUTER MEMBRANE PROTEIN TOLC"/>
    <property type="match status" value="1"/>
</dbReference>
<keyword evidence="7" id="KW-0998">Cell outer membrane</keyword>
<evidence type="ECO:0000313" key="9">
    <source>
        <dbReference type="Proteomes" id="UP000245754"/>
    </source>
</evidence>
<sequence>MASGALALAGATVSAAPPQPYMLPATAPLAAPPTPAATVDGTGGMRHIQVQGIGIREAIGIAISRHPDISRANAVVAQSTSEIAVAKAAWYPKLEYGVRPGYGGTYGTGGNLAGVRSSVGVSQLVYDFGKTQSRIAAADATLNRNRHLLSDTMETIAQNTAATFVELAASQEIVAAAQRQVEALTATRSKIGDRVRAGLSVNSDRNMADIAIQRAKSDELRARSRFDVAASRLAELIGVKPDQVEDLTRTDGDIRNLGDEMGNVEQTPAVLAAGAAVEAAQAHVSQAEAERFPSVSVGVSRSVSTGPANALDDTWVGVSISGDFSLGGLNQHRIAAAQAERRAALDALDNQRLIARTALRASSTEAAGAMARRESYEQMISLLRASRDLYWQEYILNKRTLTDVLNPEREIFIAEQEWVSAMADATVARVRAHVAVGRFVDLLREQELGAGQ</sequence>
<keyword evidence="3" id="KW-0813">Transport</keyword>
<dbReference type="PANTHER" id="PTHR30026:SF22">
    <property type="entry name" value="OUTER MEMBRANE EFFLUX PROTEIN"/>
    <property type="match status" value="1"/>
</dbReference>
<evidence type="ECO:0000256" key="4">
    <source>
        <dbReference type="ARBA" id="ARBA00022452"/>
    </source>
</evidence>
<comment type="caution">
    <text evidence="8">The sequence shown here is derived from an EMBL/GenBank/DDBJ whole genome shotgun (WGS) entry which is preliminary data.</text>
</comment>
<dbReference type="RefSeq" id="WP_109583087.1">
    <property type="nucleotide sequence ID" value="NZ_JBEFLL010000003.1"/>
</dbReference>
<dbReference type="GO" id="GO:0015288">
    <property type="term" value="F:porin activity"/>
    <property type="evidence" value="ECO:0007669"/>
    <property type="project" value="TreeGrafter"/>
</dbReference>
<proteinExistence type="inferred from homology"/>
<evidence type="ECO:0000256" key="2">
    <source>
        <dbReference type="ARBA" id="ARBA00007613"/>
    </source>
</evidence>
<keyword evidence="5" id="KW-0812">Transmembrane</keyword>
<evidence type="ECO:0000256" key="3">
    <source>
        <dbReference type="ARBA" id="ARBA00022448"/>
    </source>
</evidence>
<keyword evidence="6" id="KW-0472">Membrane</keyword>
<dbReference type="InterPro" id="IPR051906">
    <property type="entry name" value="TolC-like"/>
</dbReference>
<keyword evidence="9" id="KW-1185">Reference proteome</keyword>
<organism evidence="8 9">
    <name type="scientific">Cupriavidus plantarum</name>
    <dbReference type="NCBI Taxonomy" id="942865"/>
    <lineage>
        <taxon>Bacteria</taxon>
        <taxon>Pseudomonadati</taxon>
        <taxon>Pseudomonadota</taxon>
        <taxon>Betaproteobacteria</taxon>
        <taxon>Burkholderiales</taxon>
        <taxon>Burkholderiaceae</taxon>
        <taxon>Cupriavidus</taxon>
    </lineage>
</organism>